<comment type="caution">
    <text evidence="2">The sequence shown here is derived from an EMBL/GenBank/DDBJ whole genome shotgun (WGS) entry which is preliminary data.</text>
</comment>
<protein>
    <submittedName>
        <fullName evidence="2">Uncharacterized protein</fullName>
    </submittedName>
</protein>
<evidence type="ECO:0000313" key="2">
    <source>
        <dbReference type="EMBL" id="KAJ5573117.1"/>
    </source>
</evidence>
<dbReference type="EMBL" id="JAQJAC010000009">
    <property type="protein sequence ID" value="KAJ5573117.1"/>
    <property type="molecule type" value="Genomic_DNA"/>
</dbReference>
<feature type="signal peptide" evidence="1">
    <location>
        <begin position="1"/>
        <end position="23"/>
    </location>
</feature>
<feature type="chain" id="PRO_5042246622" evidence="1">
    <location>
        <begin position="24"/>
        <end position="293"/>
    </location>
</feature>
<name>A0AAD6DC82_9EURO</name>
<sequence length="293" mass="32362">MPGRTYHCLVLSALWVILVSLFSNDCETRQAFSHMSRLIIRRLGDLMWKIFSECSSRKQIMLYVQQYSLRSRSKPFANNIRRRCIIPAACAPSPLTSASAHYLLVGSSAPAASAASAYASGRLSKSKSASAPSPAAAPVASAQSASGPDYETLLGLPSPDADRVYHLKLEDLKNIYYKRPVSKDRDTLQILVGIGKLFSIVGGLFVWTTQRHWLPNWLWLRRLVKERGPDSAAIGTQTDGPVMMEEGSQTNLSLMGSQTLALQYPERVILLPRSLLGLRRPALQPYFSPSPVE</sequence>
<proteinExistence type="predicted"/>
<dbReference type="AlphaFoldDB" id="A0AAD6DC82"/>
<reference evidence="2 3" key="1">
    <citation type="journal article" date="2023" name="IMA Fungus">
        <title>Comparative genomic study of the Penicillium genus elucidates a diverse pangenome and 15 lateral gene transfer events.</title>
        <authorList>
            <person name="Petersen C."/>
            <person name="Sorensen T."/>
            <person name="Nielsen M.R."/>
            <person name="Sondergaard T.E."/>
            <person name="Sorensen J.L."/>
            <person name="Fitzpatrick D.A."/>
            <person name="Frisvad J.C."/>
            <person name="Nielsen K.L."/>
        </authorList>
    </citation>
    <scope>NUCLEOTIDE SEQUENCE [LARGE SCALE GENOMIC DNA]</scope>
    <source>
        <strain evidence="2 3">IBT 29057</strain>
    </source>
</reference>
<keyword evidence="3" id="KW-1185">Reference proteome</keyword>
<dbReference type="Proteomes" id="UP001216150">
    <property type="component" value="Unassembled WGS sequence"/>
</dbReference>
<evidence type="ECO:0000256" key="1">
    <source>
        <dbReference type="SAM" id="SignalP"/>
    </source>
</evidence>
<accession>A0AAD6DC82</accession>
<keyword evidence="1" id="KW-0732">Signal</keyword>
<gene>
    <name evidence="2" type="ORF">N7450_010101</name>
</gene>
<organism evidence="2 3">
    <name type="scientific">Penicillium hetheringtonii</name>
    <dbReference type="NCBI Taxonomy" id="911720"/>
    <lineage>
        <taxon>Eukaryota</taxon>
        <taxon>Fungi</taxon>
        <taxon>Dikarya</taxon>
        <taxon>Ascomycota</taxon>
        <taxon>Pezizomycotina</taxon>
        <taxon>Eurotiomycetes</taxon>
        <taxon>Eurotiomycetidae</taxon>
        <taxon>Eurotiales</taxon>
        <taxon>Aspergillaceae</taxon>
        <taxon>Penicillium</taxon>
    </lineage>
</organism>
<evidence type="ECO:0000313" key="3">
    <source>
        <dbReference type="Proteomes" id="UP001216150"/>
    </source>
</evidence>